<feature type="non-terminal residue" evidence="1">
    <location>
        <position position="1"/>
    </location>
</feature>
<sequence length="28" mass="3316">ASDISSRFGEFFLADLIRTQCNYTFINW</sequence>
<proteinExistence type="predicted"/>
<reference evidence="1 2" key="1">
    <citation type="journal article" date="2018" name="PLoS ONE">
        <title>The draft genome of Kipferlia bialata reveals reductive genome evolution in fornicate parasites.</title>
        <authorList>
            <person name="Tanifuji G."/>
            <person name="Takabayashi S."/>
            <person name="Kume K."/>
            <person name="Takagi M."/>
            <person name="Nakayama T."/>
            <person name="Kamikawa R."/>
            <person name="Inagaki Y."/>
            <person name="Hashimoto T."/>
        </authorList>
    </citation>
    <scope>NUCLEOTIDE SEQUENCE [LARGE SCALE GENOMIC DNA]</scope>
    <source>
        <strain evidence="1">NY0173</strain>
    </source>
</reference>
<dbReference type="Proteomes" id="UP000265618">
    <property type="component" value="Unassembled WGS sequence"/>
</dbReference>
<accession>A0A391NW39</accession>
<protein>
    <submittedName>
        <fullName evidence="1">Uncharacterized protein</fullName>
    </submittedName>
</protein>
<keyword evidence="2" id="KW-1185">Reference proteome</keyword>
<dbReference type="AlphaFoldDB" id="A0A391NW39"/>
<dbReference type="EMBL" id="BDIP01010241">
    <property type="protein sequence ID" value="GCA65217.1"/>
    <property type="molecule type" value="Genomic_DNA"/>
</dbReference>
<evidence type="ECO:0000313" key="1">
    <source>
        <dbReference type="EMBL" id="GCA65217.1"/>
    </source>
</evidence>
<organism evidence="1 2">
    <name type="scientific">Kipferlia bialata</name>
    <dbReference type="NCBI Taxonomy" id="797122"/>
    <lineage>
        <taxon>Eukaryota</taxon>
        <taxon>Metamonada</taxon>
        <taxon>Carpediemonas-like organisms</taxon>
        <taxon>Kipferlia</taxon>
    </lineage>
</organism>
<gene>
    <name evidence="1" type="ORF">KIPB_016579</name>
</gene>
<evidence type="ECO:0000313" key="2">
    <source>
        <dbReference type="Proteomes" id="UP000265618"/>
    </source>
</evidence>
<comment type="caution">
    <text evidence="1">The sequence shown here is derived from an EMBL/GenBank/DDBJ whole genome shotgun (WGS) entry which is preliminary data.</text>
</comment>
<name>A0A391NW39_9EUKA</name>